<dbReference type="Proteomes" id="UP000297737">
    <property type="component" value="Unassembled WGS sequence"/>
</dbReference>
<feature type="domain" description="Right handed beta helix" evidence="4">
    <location>
        <begin position="91"/>
        <end position="287"/>
    </location>
</feature>
<accession>A0A4Y9EPM5</accession>
<evidence type="ECO:0000313" key="5">
    <source>
        <dbReference type="EMBL" id="TFU05567.1"/>
    </source>
</evidence>
<dbReference type="OrthoDB" id="223957at2"/>
<dbReference type="PANTHER" id="PTHR38340:SF1">
    <property type="entry name" value="S-LAYER PROTEIN"/>
    <property type="match status" value="1"/>
</dbReference>
<evidence type="ECO:0000256" key="1">
    <source>
        <dbReference type="ARBA" id="ARBA00002822"/>
    </source>
</evidence>
<dbReference type="InterPro" id="IPR039448">
    <property type="entry name" value="Beta_helix"/>
</dbReference>
<evidence type="ECO:0000313" key="6">
    <source>
        <dbReference type="Proteomes" id="UP000297737"/>
    </source>
</evidence>
<evidence type="ECO:0000256" key="2">
    <source>
        <dbReference type="ARBA" id="ARBA00004613"/>
    </source>
</evidence>
<dbReference type="Pfam" id="PF00353">
    <property type="entry name" value="HemolysinCabind"/>
    <property type="match status" value="3"/>
</dbReference>
<dbReference type="GO" id="GO:0005576">
    <property type="term" value="C:extracellular region"/>
    <property type="evidence" value="ECO:0007669"/>
    <property type="project" value="UniProtKB-SubCell"/>
</dbReference>
<dbReference type="SUPFAM" id="SSF51120">
    <property type="entry name" value="beta-Roll"/>
    <property type="match status" value="3"/>
</dbReference>
<dbReference type="SMART" id="SM00710">
    <property type="entry name" value="PbH1"/>
    <property type="match status" value="5"/>
</dbReference>
<dbReference type="InterPro" id="IPR011050">
    <property type="entry name" value="Pectin_lyase_fold/virulence"/>
</dbReference>
<dbReference type="Pfam" id="PF13229">
    <property type="entry name" value="Beta_helix"/>
    <property type="match status" value="1"/>
</dbReference>
<dbReference type="SUPFAM" id="SSF51126">
    <property type="entry name" value="Pectin lyase-like"/>
    <property type="match status" value="1"/>
</dbReference>
<dbReference type="Gene3D" id="2.150.10.10">
    <property type="entry name" value="Serralysin-like metalloprotease, C-terminal"/>
    <property type="match status" value="3"/>
</dbReference>
<dbReference type="PROSITE" id="PS00330">
    <property type="entry name" value="HEMOLYSIN_CALCIUM"/>
    <property type="match status" value="4"/>
</dbReference>
<protein>
    <submittedName>
        <fullName evidence="5">Calcium-binding protein</fullName>
    </submittedName>
</protein>
<evidence type="ECO:0000259" key="4">
    <source>
        <dbReference type="Pfam" id="PF13229"/>
    </source>
</evidence>
<sequence length="694" mass="69859">MLREHAFMAIINANTGNFQAQLGTLKAGDTLQLAAGNYGAVLLANLNFGGGITIKGGSFTSIALSRVSGVTFDGATVSFKPTATSDSNAQAIRIWDCDRVTITNAKVSGGLAVNGVAQSAKLLDATGNVLGLPAGKGINFENSRDCAITNSDISLFHKGITFTGSNLTISGNDIHDLRTTPISGSATSGLVITGNHSWSSHPWNFGGAGDHGDRIHIWTDKTAITGVVITGNLLEQGSGDPMLGIYLDDNGKGLGFPGAVITGNTVIDGTGQGMLLENVSGTVANNTLSWSGTGTAANNTPRFQVTGKSHDIVFTGNSGNVAIVAGARDLQFWDQRGSFTYDTALTAADRLSITQDATVITKAASFAIDAVTDNLTFAGTGNFTGTGNVLANVITGGAGNDTLIGNGGNNIITGGSGNDILNGGLGTDTLAGGLGDDTYYVNNPTQLVVDTGGNDTVIADRSYALGATIENLTLSGSSTGNLTGNALDNVLRGSSAGNIIDGGSGADTMVGGGGNDTYIVDNTGDRVIEVENGIDLGGVDTVKALLSAYTLCAGVENLLYWGTAAFTGTGNALDNSIAGAGGADMLYGLGGNDMLSGGAGNDILDGGTGTDRLTGGAGNDIFVFVKGEASGDSISDFTGNCAAAGDLIRLIGWGAGTKMVQGTGSNWIITDGIDHSTATIAITGAVHASDILYG</sequence>
<dbReference type="InterPro" id="IPR050557">
    <property type="entry name" value="RTX_toxin/Mannuronan_C5-epim"/>
</dbReference>
<dbReference type="InterPro" id="IPR006626">
    <property type="entry name" value="PbH1"/>
</dbReference>
<comment type="caution">
    <text evidence="5">The sequence shown here is derived from an EMBL/GenBank/DDBJ whole genome shotgun (WGS) entry which is preliminary data.</text>
</comment>
<dbReference type="EMBL" id="SIHO01000001">
    <property type="protein sequence ID" value="TFU05567.1"/>
    <property type="molecule type" value="Genomic_DNA"/>
</dbReference>
<name>A0A4Y9EPM5_9SPHN</name>
<dbReference type="InterPro" id="IPR011049">
    <property type="entry name" value="Serralysin-like_metalloprot_C"/>
</dbReference>
<dbReference type="PANTHER" id="PTHR38340">
    <property type="entry name" value="S-LAYER PROTEIN"/>
    <property type="match status" value="1"/>
</dbReference>
<gene>
    <name evidence="5" type="ORF">EUV02_00550</name>
</gene>
<comment type="subcellular location">
    <subcellularLocation>
        <location evidence="2">Secreted</location>
    </subcellularLocation>
</comment>
<reference evidence="5 6" key="1">
    <citation type="submission" date="2019-02" db="EMBL/GenBank/DDBJ databases">
        <title>Polymorphobacter sp. isolated from the lake at the Tibet of China.</title>
        <authorList>
            <person name="Li A."/>
        </authorList>
    </citation>
    <scope>NUCLEOTIDE SEQUENCE [LARGE SCALE GENOMIC DNA]</scope>
    <source>
        <strain evidence="5 6">DJ1R-1</strain>
    </source>
</reference>
<organism evidence="5 6">
    <name type="scientific">Glacieibacterium arshaanense</name>
    <dbReference type="NCBI Taxonomy" id="2511025"/>
    <lineage>
        <taxon>Bacteria</taxon>
        <taxon>Pseudomonadati</taxon>
        <taxon>Pseudomonadota</taxon>
        <taxon>Alphaproteobacteria</taxon>
        <taxon>Sphingomonadales</taxon>
        <taxon>Sphingosinicellaceae</taxon>
        <taxon>Glacieibacterium</taxon>
    </lineage>
</organism>
<dbReference type="InterPro" id="IPR018511">
    <property type="entry name" value="Hemolysin-typ_Ca-bd_CS"/>
</dbReference>
<evidence type="ECO:0000256" key="3">
    <source>
        <dbReference type="ARBA" id="ARBA00022525"/>
    </source>
</evidence>
<comment type="function">
    <text evidence="1">Converts beta-D-mannuronic acid (M) to alpha-L-guluronic acid (G), producing a polymer with gel-forming capacity, required for the formation of the cyst coat.</text>
</comment>
<dbReference type="InterPro" id="IPR001343">
    <property type="entry name" value="Hemolysn_Ca-bd"/>
</dbReference>
<dbReference type="InterPro" id="IPR012334">
    <property type="entry name" value="Pectin_lyas_fold"/>
</dbReference>
<dbReference type="PRINTS" id="PR00313">
    <property type="entry name" value="CABNDNGRPT"/>
</dbReference>
<proteinExistence type="predicted"/>
<dbReference type="AlphaFoldDB" id="A0A4Y9EPM5"/>
<dbReference type="GO" id="GO:0005509">
    <property type="term" value="F:calcium ion binding"/>
    <property type="evidence" value="ECO:0007669"/>
    <property type="project" value="InterPro"/>
</dbReference>
<dbReference type="Gene3D" id="2.160.20.10">
    <property type="entry name" value="Single-stranded right-handed beta-helix, Pectin lyase-like"/>
    <property type="match status" value="1"/>
</dbReference>
<keyword evidence="6" id="KW-1185">Reference proteome</keyword>
<keyword evidence="3" id="KW-0964">Secreted</keyword>